<evidence type="ECO:0000313" key="1">
    <source>
        <dbReference type="EMBL" id="MBO9154552.1"/>
    </source>
</evidence>
<organism evidence="1 2">
    <name type="scientific">Chitinophaga chungangae</name>
    <dbReference type="NCBI Taxonomy" id="2821488"/>
    <lineage>
        <taxon>Bacteria</taxon>
        <taxon>Pseudomonadati</taxon>
        <taxon>Bacteroidota</taxon>
        <taxon>Chitinophagia</taxon>
        <taxon>Chitinophagales</taxon>
        <taxon>Chitinophagaceae</taxon>
        <taxon>Chitinophaga</taxon>
    </lineage>
</organism>
<accession>A0ABS3YIR3</accession>
<comment type="caution">
    <text evidence="1">The sequence shown here is derived from an EMBL/GenBank/DDBJ whole genome shotgun (WGS) entry which is preliminary data.</text>
</comment>
<dbReference type="RefSeq" id="WP_209147669.1">
    <property type="nucleotide sequence ID" value="NZ_JAGHKP010000004.1"/>
</dbReference>
<proteinExistence type="predicted"/>
<sequence length="249" mass="28923">MKKKSNKIFFAFLILLPLMMVVFNLLLQVQYAQGNLHKREKKPLQNIERPLKPFSHLVFNGKAVNRFSDNPFVHEIKRFELEVGPQFTPHLSLNATIDRFVKERYSNDTLYLTYEVDRLRNRDDLLSYDKRQLKLYAPSLTSLTVRKTMLEAPSIVQSIPLKVLADDARSVTFTKMELPALSVSNYGSYVNFSRYMKVDSLWYESVGPSAFYFNVPHRFGKIVQGRMDSVANVNIAGRPEDMQAYLNRQ</sequence>
<dbReference type="Proteomes" id="UP000679126">
    <property type="component" value="Unassembled WGS sequence"/>
</dbReference>
<reference evidence="2" key="1">
    <citation type="submission" date="2021-03" db="EMBL/GenBank/DDBJ databases">
        <title>Assistant Professor.</title>
        <authorList>
            <person name="Huq M.A."/>
        </authorList>
    </citation>
    <scope>NUCLEOTIDE SEQUENCE [LARGE SCALE GENOMIC DNA]</scope>
    <source>
        <strain evidence="2">MAH-28</strain>
    </source>
</reference>
<name>A0ABS3YIR3_9BACT</name>
<evidence type="ECO:0000313" key="2">
    <source>
        <dbReference type="Proteomes" id="UP000679126"/>
    </source>
</evidence>
<dbReference type="EMBL" id="JAGHKP010000004">
    <property type="protein sequence ID" value="MBO9154552.1"/>
    <property type="molecule type" value="Genomic_DNA"/>
</dbReference>
<gene>
    <name evidence="1" type="ORF">J7I43_20170</name>
</gene>
<keyword evidence="2" id="KW-1185">Reference proteome</keyword>
<protein>
    <submittedName>
        <fullName evidence="1">Uncharacterized protein</fullName>
    </submittedName>
</protein>